<evidence type="ECO:0000256" key="6">
    <source>
        <dbReference type="SAM" id="MobiDB-lite"/>
    </source>
</evidence>
<feature type="compositionally biased region" description="Polar residues" evidence="6">
    <location>
        <begin position="107"/>
        <end position="126"/>
    </location>
</feature>
<dbReference type="Pfam" id="PF00069">
    <property type="entry name" value="Pkinase"/>
    <property type="match status" value="2"/>
</dbReference>
<dbReference type="PANTHER" id="PTHR11042:SF136">
    <property type="entry name" value="EIF-2-ALPHA KINASE GCN2"/>
    <property type="match status" value="1"/>
</dbReference>
<dbReference type="SMART" id="SM00220">
    <property type="entry name" value="S_TKc"/>
    <property type="match status" value="1"/>
</dbReference>
<evidence type="ECO:0000256" key="1">
    <source>
        <dbReference type="ARBA" id="ARBA00022679"/>
    </source>
</evidence>
<keyword evidence="2" id="KW-0547">Nucleotide-binding</keyword>
<reference evidence="8" key="1">
    <citation type="submission" date="2017-08" db="EMBL/GenBank/DDBJ databases">
        <authorList>
            <person name="Polle J.E."/>
            <person name="Barry K."/>
            <person name="Cushman J."/>
            <person name="Schmutz J."/>
            <person name="Tran D."/>
            <person name="Hathwaick L.T."/>
            <person name="Yim W.C."/>
            <person name="Jenkins J."/>
            <person name="Mckie-Krisberg Z.M."/>
            <person name="Prochnik S."/>
            <person name="Lindquist E."/>
            <person name="Dockter R.B."/>
            <person name="Adam C."/>
            <person name="Molina H."/>
            <person name="Bunkerborg J."/>
            <person name="Jin E."/>
            <person name="Buchheim M."/>
            <person name="Magnuson J."/>
        </authorList>
    </citation>
    <scope>NUCLEOTIDE SEQUENCE</scope>
    <source>
        <strain evidence="8">CCAP 19/18</strain>
    </source>
</reference>
<protein>
    <submittedName>
        <fullName evidence="8">Kinase-like domain-containing protein</fullName>
    </submittedName>
</protein>
<evidence type="ECO:0000256" key="5">
    <source>
        <dbReference type="ARBA" id="ARBA00037982"/>
    </source>
</evidence>
<dbReference type="PANTHER" id="PTHR11042">
    <property type="entry name" value="EUKARYOTIC TRANSLATION INITIATION FACTOR 2-ALPHA KINASE EIF2-ALPHA KINASE -RELATED"/>
    <property type="match status" value="1"/>
</dbReference>
<evidence type="ECO:0000256" key="3">
    <source>
        <dbReference type="ARBA" id="ARBA00022777"/>
    </source>
</evidence>
<dbReference type="SUPFAM" id="SSF56112">
    <property type="entry name" value="Protein kinase-like (PK-like)"/>
    <property type="match status" value="1"/>
</dbReference>
<dbReference type="InterPro" id="IPR050339">
    <property type="entry name" value="CC_SR_Kinase"/>
</dbReference>
<dbReference type="EMBL" id="MU069572">
    <property type="protein sequence ID" value="KAF5838606.1"/>
    <property type="molecule type" value="Genomic_DNA"/>
</dbReference>
<proteinExistence type="inferred from homology"/>
<dbReference type="InterPro" id="IPR011009">
    <property type="entry name" value="Kinase-like_dom_sf"/>
</dbReference>
<comment type="similarity">
    <text evidence="5">Belongs to the protein kinase superfamily. Ser/Thr protein kinase family. GCN2 subfamily.</text>
</comment>
<name>A0ABQ7GVG0_DUNSA</name>
<dbReference type="PROSITE" id="PS50011">
    <property type="entry name" value="PROTEIN_KINASE_DOM"/>
    <property type="match status" value="1"/>
</dbReference>
<accession>A0ABQ7GVG0</accession>
<evidence type="ECO:0000256" key="4">
    <source>
        <dbReference type="ARBA" id="ARBA00022840"/>
    </source>
</evidence>
<dbReference type="InterPro" id="IPR008271">
    <property type="entry name" value="Ser/Thr_kinase_AS"/>
</dbReference>
<keyword evidence="4" id="KW-0067">ATP-binding</keyword>
<dbReference type="InterPro" id="IPR000719">
    <property type="entry name" value="Prot_kinase_dom"/>
</dbReference>
<keyword evidence="1" id="KW-0808">Transferase</keyword>
<dbReference type="PROSITE" id="PS00108">
    <property type="entry name" value="PROTEIN_KINASE_ST"/>
    <property type="match status" value="1"/>
</dbReference>
<evidence type="ECO:0000259" key="7">
    <source>
        <dbReference type="PROSITE" id="PS50011"/>
    </source>
</evidence>
<dbReference type="Gene3D" id="1.10.510.10">
    <property type="entry name" value="Transferase(Phosphotransferase) domain 1"/>
    <property type="match status" value="2"/>
</dbReference>
<feature type="compositionally biased region" description="Low complexity" evidence="6">
    <location>
        <begin position="75"/>
        <end position="85"/>
    </location>
</feature>
<comment type="caution">
    <text evidence="8">The sequence shown here is derived from an EMBL/GenBank/DDBJ whole genome shotgun (WGS) entry which is preliminary data.</text>
</comment>
<organism evidence="8 9">
    <name type="scientific">Dunaliella salina</name>
    <name type="common">Green alga</name>
    <name type="synonym">Protococcus salinus</name>
    <dbReference type="NCBI Taxonomy" id="3046"/>
    <lineage>
        <taxon>Eukaryota</taxon>
        <taxon>Viridiplantae</taxon>
        <taxon>Chlorophyta</taxon>
        <taxon>core chlorophytes</taxon>
        <taxon>Chlorophyceae</taxon>
        <taxon>CS clade</taxon>
        <taxon>Chlamydomonadales</taxon>
        <taxon>Dunaliellaceae</taxon>
        <taxon>Dunaliella</taxon>
    </lineage>
</organism>
<gene>
    <name evidence="8" type="ORF">DUNSADRAFT_2515</name>
</gene>
<evidence type="ECO:0000313" key="9">
    <source>
        <dbReference type="Proteomes" id="UP000815325"/>
    </source>
</evidence>
<feature type="domain" description="Protein kinase" evidence="7">
    <location>
        <begin position="1"/>
        <end position="289"/>
    </location>
</feature>
<feature type="region of interest" description="Disordered" evidence="6">
    <location>
        <begin position="72"/>
        <end position="135"/>
    </location>
</feature>
<feature type="non-terminal residue" evidence="8">
    <location>
        <position position="1"/>
    </location>
</feature>
<evidence type="ECO:0000313" key="8">
    <source>
        <dbReference type="EMBL" id="KAF5838606.1"/>
    </source>
</evidence>
<dbReference type="Proteomes" id="UP000815325">
    <property type="component" value="Unassembled WGS sequence"/>
</dbReference>
<evidence type="ECO:0000256" key="2">
    <source>
        <dbReference type="ARBA" id="ARBA00022741"/>
    </source>
</evidence>
<keyword evidence="9" id="KW-1185">Reference proteome</keyword>
<keyword evidence="3" id="KW-0418">Kinase</keyword>
<sequence>MEFCRSTLSAALKAGPLPEEERWHVLRGVLQGLAHLHAAGIIHRDLKPDNVFYDAKNQIKLGDFGLAKQLTTDFQQQQQQQQQQQPIDLQHPPASRTSHPGIATGTVPATNSPRNPITSPTSTPRTNMRGANNAVNGMGGADVGGIGGGGAFVGNGGPAATAAAAAGGVSQCAFTHPSLEAPQHSSLLSEQTGVIGTSFYIAPEIQEGWASYDEKVDLFSLGVVIFELWHPFATEMERVIHLRALRESGHMPEAWKAQHAGIAHLVSWLMKRSPRERPTAAEVLSTPGALPPRQDEQAVGDLLRSLPDAPETVARVLGGVFELGASRSALRVNAAGAGHPKPDAMFALAARDTVIAVVKSVFGGRHGAVAMSSLQVGYARTPPPHRDAVHLLTQGGALLALRRDLRTPFVHWMAQHAAGQSQLASCVCFLYGSWLSPRPAVSSVGFEGLFVRPCLLAC</sequence>